<name>A0ACD3A1G6_9AGAR</name>
<reference evidence="1 2" key="1">
    <citation type="journal article" date="2019" name="Nat. Ecol. Evol.">
        <title>Megaphylogeny resolves global patterns of mushroom evolution.</title>
        <authorList>
            <person name="Varga T."/>
            <person name="Krizsan K."/>
            <person name="Foldi C."/>
            <person name="Dima B."/>
            <person name="Sanchez-Garcia M."/>
            <person name="Sanchez-Ramirez S."/>
            <person name="Szollosi G.J."/>
            <person name="Szarkandi J.G."/>
            <person name="Papp V."/>
            <person name="Albert L."/>
            <person name="Andreopoulos W."/>
            <person name="Angelini C."/>
            <person name="Antonin V."/>
            <person name="Barry K.W."/>
            <person name="Bougher N.L."/>
            <person name="Buchanan P."/>
            <person name="Buyck B."/>
            <person name="Bense V."/>
            <person name="Catcheside P."/>
            <person name="Chovatia M."/>
            <person name="Cooper J."/>
            <person name="Damon W."/>
            <person name="Desjardin D."/>
            <person name="Finy P."/>
            <person name="Geml J."/>
            <person name="Haridas S."/>
            <person name="Hughes K."/>
            <person name="Justo A."/>
            <person name="Karasinski D."/>
            <person name="Kautmanova I."/>
            <person name="Kiss B."/>
            <person name="Kocsube S."/>
            <person name="Kotiranta H."/>
            <person name="LaButti K.M."/>
            <person name="Lechner B.E."/>
            <person name="Liimatainen K."/>
            <person name="Lipzen A."/>
            <person name="Lukacs Z."/>
            <person name="Mihaltcheva S."/>
            <person name="Morgado L.N."/>
            <person name="Niskanen T."/>
            <person name="Noordeloos M.E."/>
            <person name="Ohm R.A."/>
            <person name="Ortiz-Santana B."/>
            <person name="Ovrebo C."/>
            <person name="Racz N."/>
            <person name="Riley R."/>
            <person name="Savchenko A."/>
            <person name="Shiryaev A."/>
            <person name="Soop K."/>
            <person name="Spirin V."/>
            <person name="Szebenyi C."/>
            <person name="Tomsovsky M."/>
            <person name="Tulloss R.E."/>
            <person name="Uehling J."/>
            <person name="Grigoriev I.V."/>
            <person name="Vagvolgyi C."/>
            <person name="Papp T."/>
            <person name="Martin F.M."/>
            <person name="Miettinen O."/>
            <person name="Hibbett D.S."/>
            <person name="Nagy L.G."/>
        </authorList>
    </citation>
    <scope>NUCLEOTIDE SEQUENCE [LARGE SCALE GENOMIC DNA]</scope>
    <source>
        <strain evidence="1 2">NL-1719</strain>
    </source>
</reference>
<organism evidence="1 2">
    <name type="scientific">Pluteus cervinus</name>
    <dbReference type="NCBI Taxonomy" id="181527"/>
    <lineage>
        <taxon>Eukaryota</taxon>
        <taxon>Fungi</taxon>
        <taxon>Dikarya</taxon>
        <taxon>Basidiomycota</taxon>
        <taxon>Agaricomycotina</taxon>
        <taxon>Agaricomycetes</taxon>
        <taxon>Agaricomycetidae</taxon>
        <taxon>Agaricales</taxon>
        <taxon>Pluteineae</taxon>
        <taxon>Pluteaceae</taxon>
        <taxon>Pluteus</taxon>
    </lineage>
</organism>
<feature type="non-terminal residue" evidence="1">
    <location>
        <position position="1"/>
    </location>
</feature>
<keyword evidence="2" id="KW-1185">Reference proteome</keyword>
<accession>A0ACD3A1G6</accession>
<dbReference type="Proteomes" id="UP000308600">
    <property type="component" value="Unassembled WGS sequence"/>
</dbReference>
<dbReference type="EMBL" id="ML209065">
    <property type="protein sequence ID" value="TFK59149.1"/>
    <property type="molecule type" value="Genomic_DNA"/>
</dbReference>
<proteinExistence type="predicted"/>
<evidence type="ECO:0000313" key="1">
    <source>
        <dbReference type="EMBL" id="TFK59149.1"/>
    </source>
</evidence>
<protein>
    <submittedName>
        <fullName evidence="1">Uncharacterized protein</fullName>
    </submittedName>
</protein>
<sequence>YPPEPLSQNLVDHVITNFCEAISPAKIEEAGCAVCCELHLISDMQPRKHLQNHLSFLEVDGISRQERSSEKDPIKELEGPIIDEDCAYICLTCRESLYKSKKPKLSLANGLWIGKVPPVLQDLTLFEKLLIAKVRLHCCYVRVSSGFSKMISHAIAFEAPVARVY</sequence>
<evidence type="ECO:0000313" key="2">
    <source>
        <dbReference type="Proteomes" id="UP000308600"/>
    </source>
</evidence>
<gene>
    <name evidence="1" type="ORF">BDN72DRAFT_736352</name>
</gene>
<feature type="non-terminal residue" evidence="1">
    <location>
        <position position="165"/>
    </location>
</feature>